<dbReference type="InterPro" id="IPR000447">
    <property type="entry name" value="G3P_DH_FAD-dep"/>
</dbReference>
<dbReference type="EC" id="1.1.5.3" evidence="6"/>
<sequence>MPEHATPASPALPGETMPIDEGAATASYDVAIIGGGVNGTGVARDLSLRGLRVVLFERHDLAFGASGNSSGMIHGGARYLPSNPKVTRQSCQDSGYIQQIAPHLLFRIPFLMPVEKGLRGRIMLELYDAFFHAYDRYQPLKRGEPHTRLGEQDLLHLEPGLTGRVAGGVTFDEWGVDGTRLCVLNALDARERGAVVHVHTTVESIAKAPPSPGGPVRYVVRARDRITQRTWVVRAANVVNASGAWGPITASLGKLARERVRVRPAKGIHVVFDRRISNYAILTEAIDGRQIFLEPWENMSVLGTTDDDFFGDLDDVVASSEEVRYLVQGIARIFPAIREARAIGTTAAVRPTLYEYGPNEDALSREHAIVDHAKDGAPGVYSMIGGKLASYRLFAQEMSDRIAQNLAPTTRCVTHIKPLPGGDRVPDALALSEQHELTPVAARRLVYRHGSRVKRILQRMARRPRERAIVCACEPVFEAEIRHVLEEEMARSVDDVARRTRLGLGACGGMRCAARCGQIVADELGLSPHEGIEQARRFLETRAKARIVAMGPGQARQEALALAHHRAMLGVGRKGRS</sequence>
<dbReference type="Gene3D" id="1.10.8.870">
    <property type="entry name" value="Alpha-glycerophosphate oxidase, cap domain"/>
    <property type="match status" value="1"/>
</dbReference>
<dbReference type="PRINTS" id="PR01001">
    <property type="entry name" value="FADG3PDH"/>
</dbReference>
<comment type="catalytic activity">
    <reaction evidence="6">
        <text>a quinone + sn-glycerol 3-phosphate = dihydroxyacetone phosphate + a quinol</text>
        <dbReference type="Rhea" id="RHEA:18977"/>
        <dbReference type="ChEBI" id="CHEBI:24646"/>
        <dbReference type="ChEBI" id="CHEBI:57597"/>
        <dbReference type="ChEBI" id="CHEBI:57642"/>
        <dbReference type="ChEBI" id="CHEBI:132124"/>
        <dbReference type="EC" id="1.1.5.3"/>
    </reaction>
</comment>
<keyword evidence="10" id="KW-1185">Reference proteome</keyword>
<keyword evidence="4" id="KW-0274">FAD</keyword>
<dbReference type="PROSITE" id="PS00977">
    <property type="entry name" value="FAD_G3PDH_1"/>
    <property type="match status" value="1"/>
</dbReference>
<organism evidence="9 10">
    <name type="scientific">Pendulispora albinea</name>
    <dbReference type="NCBI Taxonomy" id="2741071"/>
    <lineage>
        <taxon>Bacteria</taxon>
        <taxon>Pseudomonadati</taxon>
        <taxon>Myxococcota</taxon>
        <taxon>Myxococcia</taxon>
        <taxon>Myxococcales</taxon>
        <taxon>Sorangiineae</taxon>
        <taxon>Pendulisporaceae</taxon>
        <taxon>Pendulispora</taxon>
    </lineage>
</organism>
<name>A0ABZ2M8B7_9BACT</name>
<dbReference type="Pfam" id="PF16901">
    <property type="entry name" value="DAO_C"/>
    <property type="match status" value="1"/>
</dbReference>
<keyword evidence="3 6" id="KW-0285">Flavoprotein</keyword>
<accession>A0ABZ2M8B7</accession>
<keyword evidence="5 6" id="KW-0560">Oxidoreductase</keyword>
<dbReference type="PROSITE" id="PS00978">
    <property type="entry name" value="FAD_G3PDH_2"/>
    <property type="match status" value="1"/>
</dbReference>
<dbReference type="Pfam" id="PF01266">
    <property type="entry name" value="DAO"/>
    <property type="match status" value="1"/>
</dbReference>
<dbReference type="Gene3D" id="3.50.50.60">
    <property type="entry name" value="FAD/NAD(P)-binding domain"/>
    <property type="match status" value="1"/>
</dbReference>
<dbReference type="Gene3D" id="3.30.9.10">
    <property type="entry name" value="D-Amino Acid Oxidase, subunit A, domain 2"/>
    <property type="match status" value="1"/>
</dbReference>
<dbReference type="SUPFAM" id="SSF51905">
    <property type="entry name" value="FAD/NAD(P)-binding domain"/>
    <property type="match status" value="1"/>
</dbReference>
<evidence type="ECO:0000259" key="7">
    <source>
        <dbReference type="Pfam" id="PF01266"/>
    </source>
</evidence>
<dbReference type="CDD" id="cd19946">
    <property type="entry name" value="GlpA-like_Fer2_BFD-like"/>
    <property type="match status" value="1"/>
</dbReference>
<evidence type="ECO:0000256" key="1">
    <source>
        <dbReference type="ARBA" id="ARBA00001974"/>
    </source>
</evidence>
<evidence type="ECO:0000256" key="6">
    <source>
        <dbReference type="RuleBase" id="RU361217"/>
    </source>
</evidence>
<evidence type="ECO:0000256" key="5">
    <source>
        <dbReference type="ARBA" id="ARBA00023002"/>
    </source>
</evidence>
<evidence type="ECO:0000256" key="2">
    <source>
        <dbReference type="ARBA" id="ARBA00007330"/>
    </source>
</evidence>
<dbReference type="EMBL" id="CP089984">
    <property type="protein sequence ID" value="WXB18758.1"/>
    <property type="molecule type" value="Genomic_DNA"/>
</dbReference>
<dbReference type="InterPro" id="IPR031656">
    <property type="entry name" value="DAO_C"/>
</dbReference>
<dbReference type="InterPro" id="IPR036188">
    <property type="entry name" value="FAD/NAD-bd_sf"/>
</dbReference>
<feature type="domain" description="FAD dependent oxidoreductase" evidence="7">
    <location>
        <begin position="29"/>
        <end position="362"/>
    </location>
</feature>
<evidence type="ECO:0000256" key="3">
    <source>
        <dbReference type="ARBA" id="ARBA00022630"/>
    </source>
</evidence>
<protein>
    <recommendedName>
        <fullName evidence="6">Glycerol-3-phosphate dehydrogenase</fullName>
        <ecNumber evidence="6">1.1.5.3</ecNumber>
    </recommendedName>
</protein>
<dbReference type="InterPro" id="IPR038299">
    <property type="entry name" value="DAO_C_sf"/>
</dbReference>
<proteinExistence type="inferred from homology"/>
<comment type="similarity">
    <text evidence="2 6">Belongs to the FAD-dependent glycerol-3-phosphate dehydrogenase family.</text>
</comment>
<gene>
    <name evidence="9" type="ORF">LZC94_16160</name>
</gene>
<evidence type="ECO:0000313" key="10">
    <source>
        <dbReference type="Proteomes" id="UP001370348"/>
    </source>
</evidence>
<dbReference type="Proteomes" id="UP001370348">
    <property type="component" value="Chromosome"/>
</dbReference>
<dbReference type="InterPro" id="IPR006076">
    <property type="entry name" value="FAD-dep_OxRdtase"/>
</dbReference>
<dbReference type="RefSeq" id="WP_394828385.1">
    <property type="nucleotide sequence ID" value="NZ_CP089984.1"/>
</dbReference>
<dbReference type="PANTHER" id="PTHR11985">
    <property type="entry name" value="GLYCEROL-3-PHOSPHATE DEHYDROGENASE"/>
    <property type="match status" value="1"/>
</dbReference>
<evidence type="ECO:0000313" key="9">
    <source>
        <dbReference type="EMBL" id="WXB18758.1"/>
    </source>
</evidence>
<evidence type="ECO:0000259" key="8">
    <source>
        <dbReference type="Pfam" id="PF16901"/>
    </source>
</evidence>
<dbReference type="PANTHER" id="PTHR11985:SF15">
    <property type="entry name" value="GLYCEROL-3-PHOSPHATE DEHYDROGENASE, MITOCHONDRIAL"/>
    <property type="match status" value="1"/>
</dbReference>
<reference evidence="9 10" key="1">
    <citation type="submission" date="2021-12" db="EMBL/GenBank/DDBJ databases">
        <title>Discovery of the Pendulisporaceae a myxobacterial family with distinct sporulation behavior and unique specialized metabolism.</title>
        <authorList>
            <person name="Garcia R."/>
            <person name="Popoff A."/>
            <person name="Bader C.D."/>
            <person name="Loehr J."/>
            <person name="Walesch S."/>
            <person name="Walt C."/>
            <person name="Boldt J."/>
            <person name="Bunk B."/>
            <person name="Haeckl F.J.F.P.J."/>
            <person name="Gunesch A.P."/>
            <person name="Birkelbach J."/>
            <person name="Nuebel U."/>
            <person name="Pietschmann T."/>
            <person name="Bach T."/>
            <person name="Mueller R."/>
        </authorList>
    </citation>
    <scope>NUCLEOTIDE SEQUENCE [LARGE SCALE GENOMIC DNA]</scope>
    <source>
        <strain evidence="9 10">MSr11954</strain>
    </source>
</reference>
<evidence type="ECO:0000256" key="4">
    <source>
        <dbReference type="ARBA" id="ARBA00022827"/>
    </source>
</evidence>
<comment type="cofactor">
    <cofactor evidence="1 6">
        <name>FAD</name>
        <dbReference type="ChEBI" id="CHEBI:57692"/>
    </cofactor>
</comment>
<feature type="domain" description="Alpha-glycerophosphate oxidase C-terminal" evidence="8">
    <location>
        <begin position="412"/>
        <end position="529"/>
    </location>
</feature>